<keyword evidence="2" id="KW-1185">Reference proteome</keyword>
<dbReference type="Proteomes" id="UP000663722">
    <property type="component" value="Chromosome"/>
</dbReference>
<proteinExistence type="predicted"/>
<dbReference type="RefSeq" id="WP_207682389.1">
    <property type="nucleotide sequence ID" value="NZ_CP061800.1"/>
</dbReference>
<gene>
    <name evidence="1" type="ORF">dnm_030370</name>
</gene>
<evidence type="ECO:0000313" key="1">
    <source>
        <dbReference type="EMBL" id="QTA87010.1"/>
    </source>
</evidence>
<evidence type="ECO:0008006" key="3">
    <source>
        <dbReference type="Google" id="ProtNLM"/>
    </source>
</evidence>
<sequence length="58" mass="6388">MLEKILVFLIVAWAVAYVVRYIRKLSEGSGKCENCAFGCSSCDAGESCDQFSGQGRYK</sequence>
<dbReference type="KEGG" id="dmm:dnm_030370"/>
<dbReference type="AlphaFoldDB" id="A0A975BKZ0"/>
<reference evidence="1" key="1">
    <citation type="journal article" date="2021" name="Microb. Physiol.">
        <title>Proteogenomic Insights into the Physiology of Marine, Sulfate-Reducing, Filamentous Desulfonema limicola and Desulfonema magnum.</title>
        <authorList>
            <person name="Schnaars V."/>
            <person name="Wohlbrand L."/>
            <person name="Scheve S."/>
            <person name="Hinrichs C."/>
            <person name="Reinhardt R."/>
            <person name="Rabus R."/>
        </authorList>
    </citation>
    <scope>NUCLEOTIDE SEQUENCE</scope>
    <source>
        <strain evidence="1">4be13</strain>
    </source>
</reference>
<protein>
    <recommendedName>
        <fullName evidence="3">FeoB-associated Cys-rich membrane protein</fullName>
    </recommendedName>
</protein>
<accession>A0A975BKZ0</accession>
<organism evidence="1 2">
    <name type="scientific">Desulfonema magnum</name>
    <dbReference type="NCBI Taxonomy" id="45655"/>
    <lineage>
        <taxon>Bacteria</taxon>
        <taxon>Pseudomonadati</taxon>
        <taxon>Thermodesulfobacteriota</taxon>
        <taxon>Desulfobacteria</taxon>
        <taxon>Desulfobacterales</taxon>
        <taxon>Desulfococcaceae</taxon>
        <taxon>Desulfonema</taxon>
    </lineage>
</organism>
<evidence type="ECO:0000313" key="2">
    <source>
        <dbReference type="Proteomes" id="UP000663722"/>
    </source>
</evidence>
<name>A0A975BKZ0_9BACT</name>
<dbReference type="Pfam" id="PF12669">
    <property type="entry name" value="FeoB_associated"/>
    <property type="match status" value="1"/>
</dbReference>
<dbReference type="EMBL" id="CP061800">
    <property type="protein sequence ID" value="QTA87010.1"/>
    <property type="molecule type" value="Genomic_DNA"/>
</dbReference>